<evidence type="ECO:0000256" key="1">
    <source>
        <dbReference type="SAM" id="MobiDB-lite"/>
    </source>
</evidence>
<dbReference type="Gene3D" id="3.80.10.10">
    <property type="entry name" value="Ribonuclease Inhibitor"/>
    <property type="match status" value="1"/>
</dbReference>
<feature type="compositionally biased region" description="Basic and acidic residues" evidence="1">
    <location>
        <begin position="112"/>
        <end position="121"/>
    </location>
</feature>
<gene>
    <name evidence="2" type="ORF">BN59_02998</name>
</gene>
<sequence>MYIHLTGLYSLSIKAIRDKFNTLPKDLITLDLSGNNLGKMNILDLMGAFEYLPPNVSRIYLHNNFFSETDIHTNLATYFKLKGFKTTREMFLEKPLPASSSKSPLPVRQPAKRRDYHEQSRGHSLTKTTPPPLRLKLNEIIDTSLIRFNLTREYYQTVSEQLMSKGYRLEQTNKLLLQDDKAPHLNLLRMHDALMRLIGKDEIGHSDLIQMFGEPKRTEHLNSFMQNYQRLRQLGFSAFEISRIYTFDSAVESVKLILQELNTLQMGGHSYAVITQFACRKNGDLKLKEKIKNIGASLNYSAEDESSSKLPPNGPEQEAYPSSSPQPPVADEAEDNPAPVNPKIEPNPHSFFSEMADAEPAPLCSSDQEDGQWTSLFPKGKTLFAETEEDNGSYISMLSGSNC</sequence>
<dbReference type="InterPro" id="IPR032675">
    <property type="entry name" value="LRR_dom_sf"/>
</dbReference>
<keyword evidence="3" id="KW-1185">Reference proteome</keyword>
<feature type="compositionally biased region" description="Low complexity" evidence="1">
    <location>
        <begin position="95"/>
        <end position="106"/>
    </location>
</feature>
<accession>A0A078L0J9</accession>
<name>A0A078L0J9_9GAMM</name>
<organism evidence="2 3">
    <name type="scientific">Legionella massiliensis</name>
    <dbReference type="NCBI Taxonomy" id="1034943"/>
    <lineage>
        <taxon>Bacteria</taxon>
        <taxon>Pseudomonadati</taxon>
        <taxon>Pseudomonadota</taxon>
        <taxon>Gammaproteobacteria</taxon>
        <taxon>Legionellales</taxon>
        <taxon>Legionellaceae</taxon>
        <taxon>Legionella</taxon>
    </lineage>
</organism>
<reference evidence="2 3" key="1">
    <citation type="submission" date="2014-06" db="EMBL/GenBank/DDBJ databases">
        <authorList>
            <person name="Urmite Genomes Urmite Genomes"/>
        </authorList>
    </citation>
    <scope>NUCLEOTIDE SEQUENCE [LARGE SCALE GENOMIC DNA]</scope>
</reference>
<dbReference type="RefSeq" id="WP_044011802.1">
    <property type="nucleotide sequence ID" value="NZ_CCVW01000003.1"/>
</dbReference>
<feature type="region of interest" description="Disordered" evidence="1">
    <location>
        <begin position="301"/>
        <end position="372"/>
    </location>
</feature>
<dbReference type="AlphaFoldDB" id="A0A078L0J9"/>
<evidence type="ECO:0000313" key="3">
    <source>
        <dbReference type="Proteomes" id="UP000044071"/>
    </source>
</evidence>
<dbReference type="SUPFAM" id="SSF52047">
    <property type="entry name" value="RNI-like"/>
    <property type="match status" value="1"/>
</dbReference>
<dbReference type="OrthoDB" id="5631716at2"/>
<feature type="region of interest" description="Disordered" evidence="1">
    <location>
        <begin position="95"/>
        <end position="131"/>
    </location>
</feature>
<dbReference type="Proteomes" id="UP000044071">
    <property type="component" value="Unassembled WGS sequence"/>
</dbReference>
<proteinExistence type="predicted"/>
<protein>
    <submittedName>
        <fullName evidence="2">Uncharacterized protein</fullName>
    </submittedName>
</protein>
<evidence type="ECO:0000313" key="2">
    <source>
        <dbReference type="EMBL" id="CDZ78686.1"/>
    </source>
</evidence>
<dbReference type="EMBL" id="CCSB01000003">
    <property type="protein sequence ID" value="CDZ78686.1"/>
    <property type="molecule type" value="Genomic_DNA"/>
</dbReference>